<gene>
    <name evidence="1" type="ORF">H3H45_18260</name>
</gene>
<dbReference type="EMBL" id="JACJFN010000005">
    <property type="protein sequence ID" value="MBB1521192.1"/>
    <property type="molecule type" value="Genomic_DNA"/>
</dbReference>
<accession>A0A7W4DEL8</accession>
<dbReference type="RefSeq" id="WP_182835131.1">
    <property type="nucleotide sequence ID" value="NZ_JACJFN010000005.1"/>
</dbReference>
<keyword evidence="2" id="KW-1185">Reference proteome</keyword>
<organism evidence="1 2">
    <name type="scientific">Aquipseudomonas guryensis</name>
    <dbReference type="NCBI Taxonomy" id="2759165"/>
    <lineage>
        <taxon>Bacteria</taxon>
        <taxon>Pseudomonadati</taxon>
        <taxon>Pseudomonadota</taxon>
        <taxon>Gammaproteobacteria</taxon>
        <taxon>Pseudomonadales</taxon>
        <taxon>Pseudomonadaceae</taxon>
        <taxon>Aquipseudomonas</taxon>
    </lineage>
</organism>
<evidence type="ECO:0000313" key="1">
    <source>
        <dbReference type="EMBL" id="MBB1521192.1"/>
    </source>
</evidence>
<comment type="caution">
    <text evidence="1">The sequence shown here is derived from an EMBL/GenBank/DDBJ whole genome shotgun (WGS) entry which is preliminary data.</text>
</comment>
<proteinExistence type="predicted"/>
<protein>
    <submittedName>
        <fullName evidence="1">Uncharacterized protein</fullName>
    </submittedName>
</protein>
<dbReference type="AlphaFoldDB" id="A0A7W4DEL8"/>
<reference evidence="1 2" key="1">
    <citation type="submission" date="2020-08" db="EMBL/GenBank/DDBJ databases">
        <authorList>
            <person name="Kim C.M."/>
        </authorList>
    </citation>
    <scope>NUCLEOTIDE SEQUENCE [LARGE SCALE GENOMIC DNA]</scope>
    <source>
        <strain evidence="1 2">SR9</strain>
    </source>
</reference>
<sequence>MNDQILEEAIPTQAQTSLALLLCGPLPNDQSELDEVLKHLSTTIDNVTGEIERLKGFNESQIALYGPFLGRSILELGCTALIARLDPFRVLVIREKQRQPDYELGKINKSSIRWQGDVLADKVGNLWEDKSLQNPTRALLGDYYSSLIWPSSFQKLIDATDNITGDDWIAEIRLKDSERFCNEIRSQISTLYSELSKGIHHELVIPVSAAFDIETTKDMIRRSIVSISNLALVSTCVPHTANSLEIGLATDAYRQIQKMEIFQ</sequence>
<name>A0A7W4DEL8_9GAMM</name>
<evidence type="ECO:0000313" key="2">
    <source>
        <dbReference type="Proteomes" id="UP000581189"/>
    </source>
</evidence>
<dbReference type="Proteomes" id="UP000581189">
    <property type="component" value="Unassembled WGS sequence"/>
</dbReference>